<evidence type="ECO:0000313" key="3">
    <source>
        <dbReference type="Proteomes" id="UP000198915"/>
    </source>
</evidence>
<name>A0A1I3TTJ3_9BACL</name>
<feature type="transmembrane region" description="Helical" evidence="1">
    <location>
        <begin position="70"/>
        <end position="89"/>
    </location>
</feature>
<feature type="transmembrane region" description="Helical" evidence="1">
    <location>
        <begin position="43"/>
        <end position="63"/>
    </location>
</feature>
<proteinExistence type="predicted"/>
<sequence length="90" mass="10009">MWMKLSAVALNILFGIAGFYVFIFVLMTGGALSGSQAPSPSPLGYLVIVLYFLICFGTNFLFARKASSTWRYWLLSICIWIVSFVATILL</sequence>
<accession>A0A1I3TTJ3</accession>
<gene>
    <name evidence="2" type="ORF">SAMN05518846_105109</name>
</gene>
<dbReference type="Proteomes" id="UP000198915">
    <property type="component" value="Unassembled WGS sequence"/>
</dbReference>
<evidence type="ECO:0000313" key="2">
    <source>
        <dbReference type="EMBL" id="SFJ74594.1"/>
    </source>
</evidence>
<keyword evidence="1" id="KW-0472">Membrane</keyword>
<dbReference type="EMBL" id="FORT01000005">
    <property type="protein sequence ID" value="SFJ74594.1"/>
    <property type="molecule type" value="Genomic_DNA"/>
</dbReference>
<keyword evidence="1" id="KW-1133">Transmembrane helix</keyword>
<feature type="transmembrane region" description="Helical" evidence="1">
    <location>
        <begin position="7"/>
        <end position="31"/>
    </location>
</feature>
<dbReference type="STRING" id="1884381.SAMN05518846_105109"/>
<keyword evidence="3" id="KW-1185">Reference proteome</keyword>
<reference evidence="3" key="1">
    <citation type="submission" date="2016-10" db="EMBL/GenBank/DDBJ databases">
        <authorList>
            <person name="Varghese N."/>
            <person name="Submissions S."/>
        </authorList>
    </citation>
    <scope>NUCLEOTIDE SEQUENCE [LARGE SCALE GENOMIC DNA]</scope>
    <source>
        <strain evidence="3">OK042</strain>
    </source>
</reference>
<protein>
    <submittedName>
        <fullName evidence="2">Uncharacterized protein</fullName>
    </submittedName>
</protein>
<keyword evidence="1" id="KW-0812">Transmembrane</keyword>
<organism evidence="2 3">
    <name type="scientific">Brevibacillus centrosporus</name>
    <dbReference type="NCBI Taxonomy" id="54910"/>
    <lineage>
        <taxon>Bacteria</taxon>
        <taxon>Bacillati</taxon>
        <taxon>Bacillota</taxon>
        <taxon>Bacilli</taxon>
        <taxon>Bacillales</taxon>
        <taxon>Paenibacillaceae</taxon>
        <taxon>Brevibacillus</taxon>
    </lineage>
</organism>
<dbReference type="AlphaFoldDB" id="A0A1I3TTJ3"/>
<evidence type="ECO:0000256" key="1">
    <source>
        <dbReference type="SAM" id="Phobius"/>
    </source>
</evidence>